<feature type="non-terminal residue" evidence="2">
    <location>
        <position position="321"/>
    </location>
</feature>
<dbReference type="AlphaFoldDB" id="A0A382D3S9"/>
<evidence type="ECO:0000313" key="2">
    <source>
        <dbReference type="EMBL" id="SVB32692.1"/>
    </source>
</evidence>
<feature type="region of interest" description="Disordered" evidence="1">
    <location>
        <begin position="1"/>
        <end position="36"/>
    </location>
</feature>
<feature type="compositionally biased region" description="Basic and acidic residues" evidence="1">
    <location>
        <begin position="1"/>
        <end position="21"/>
    </location>
</feature>
<gene>
    <name evidence="2" type="ORF">METZ01_LOCUS185546</name>
</gene>
<name>A0A382D3S9_9ZZZZ</name>
<sequence length="321" mass="36736">MKKSQEARRKEATEERERKSSWENIDSNTNAGPAKRGKCKLANRINYVNLAEIFLLNGDLRERVKVTYLPPECGFPEPFNMCVEIEEIYKYPDRVIEYAELQTFTNSQDLVSAAPVVRTYAPMLSAVAQELSELVGSIYGRMLELARPHSNAVFSYYAPESINFHLHHEGHHDQPPSEPQKVLAGIIYLEDTFGTEMMYQKYFPQGREKVNSSYYPPGSISHTDSILVSGGKANSFAGMYSDVLHRPHYPGLTERDKKHGRLIQNTFFNDVTEQTITQQREQALQQQDQAVTSARKFDALYHMMVDDPQFESQTKVKLMNP</sequence>
<protein>
    <submittedName>
        <fullName evidence="2">Uncharacterized protein</fullName>
    </submittedName>
</protein>
<reference evidence="2" key="1">
    <citation type="submission" date="2018-05" db="EMBL/GenBank/DDBJ databases">
        <authorList>
            <person name="Lanie J.A."/>
            <person name="Ng W.-L."/>
            <person name="Kazmierczak K.M."/>
            <person name="Andrzejewski T.M."/>
            <person name="Davidsen T.M."/>
            <person name="Wayne K.J."/>
            <person name="Tettelin H."/>
            <person name="Glass J.I."/>
            <person name="Rusch D."/>
            <person name="Podicherti R."/>
            <person name="Tsui H.-C.T."/>
            <person name="Winkler M.E."/>
        </authorList>
    </citation>
    <scope>NUCLEOTIDE SEQUENCE</scope>
</reference>
<evidence type="ECO:0000256" key="1">
    <source>
        <dbReference type="SAM" id="MobiDB-lite"/>
    </source>
</evidence>
<proteinExistence type="predicted"/>
<accession>A0A382D3S9</accession>
<organism evidence="2">
    <name type="scientific">marine metagenome</name>
    <dbReference type="NCBI Taxonomy" id="408172"/>
    <lineage>
        <taxon>unclassified sequences</taxon>
        <taxon>metagenomes</taxon>
        <taxon>ecological metagenomes</taxon>
    </lineage>
</organism>
<feature type="compositionally biased region" description="Polar residues" evidence="1">
    <location>
        <begin position="22"/>
        <end position="31"/>
    </location>
</feature>
<dbReference type="EMBL" id="UINC01037346">
    <property type="protein sequence ID" value="SVB32692.1"/>
    <property type="molecule type" value="Genomic_DNA"/>
</dbReference>